<feature type="domain" description="TIR" evidence="4">
    <location>
        <begin position="1"/>
        <end position="133"/>
    </location>
</feature>
<feature type="compositionally biased region" description="Low complexity" evidence="2">
    <location>
        <begin position="201"/>
        <end position="211"/>
    </location>
</feature>
<keyword evidence="6" id="KW-1185">Reference proteome</keyword>
<evidence type="ECO:0000256" key="1">
    <source>
        <dbReference type="SAM" id="Coils"/>
    </source>
</evidence>
<feature type="chain" id="PRO_5045474604" description="TIR domain-containing protein" evidence="3">
    <location>
        <begin position="19"/>
        <end position="477"/>
    </location>
</feature>
<feature type="signal peptide" evidence="3">
    <location>
        <begin position="1"/>
        <end position="18"/>
    </location>
</feature>
<dbReference type="PROSITE" id="PS50104">
    <property type="entry name" value="TIR"/>
    <property type="match status" value="1"/>
</dbReference>
<evidence type="ECO:0000256" key="3">
    <source>
        <dbReference type="SAM" id="SignalP"/>
    </source>
</evidence>
<feature type="coiled-coil region" evidence="1">
    <location>
        <begin position="280"/>
        <end position="307"/>
    </location>
</feature>
<name>A0ABQ7H8P4_DUNSA</name>
<gene>
    <name evidence="5" type="ORF">DUNSADRAFT_890</name>
</gene>
<evidence type="ECO:0000256" key="2">
    <source>
        <dbReference type="SAM" id="MobiDB-lite"/>
    </source>
</evidence>
<evidence type="ECO:0000259" key="4">
    <source>
        <dbReference type="PROSITE" id="PS50104"/>
    </source>
</evidence>
<dbReference type="SUPFAM" id="SSF52200">
    <property type="entry name" value="Toll/Interleukin receptor TIR domain"/>
    <property type="match status" value="1"/>
</dbReference>
<evidence type="ECO:0000313" key="6">
    <source>
        <dbReference type="Proteomes" id="UP000815325"/>
    </source>
</evidence>
<dbReference type="EMBL" id="MU069446">
    <property type="protein sequence ID" value="KAF5843214.1"/>
    <property type="molecule type" value="Genomic_DNA"/>
</dbReference>
<organism evidence="5 6">
    <name type="scientific">Dunaliella salina</name>
    <name type="common">Green alga</name>
    <name type="synonym">Protococcus salinus</name>
    <dbReference type="NCBI Taxonomy" id="3046"/>
    <lineage>
        <taxon>Eukaryota</taxon>
        <taxon>Viridiplantae</taxon>
        <taxon>Chlorophyta</taxon>
        <taxon>core chlorophytes</taxon>
        <taxon>Chlorophyceae</taxon>
        <taxon>CS clade</taxon>
        <taxon>Chlamydomonadales</taxon>
        <taxon>Dunaliellaceae</taxon>
        <taxon>Dunaliella</taxon>
    </lineage>
</organism>
<feature type="region of interest" description="Disordered" evidence="2">
    <location>
        <begin position="136"/>
        <end position="211"/>
    </location>
</feature>
<keyword evidence="3" id="KW-0732">Signal</keyword>
<dbReference type="Gene3D" id="3.40.50.10140">
    <property type="entry name" value="Toll/interleukin-1 receptor homology (TIR) domain"/>
    <property type="match status" value="1"/>
</dbReference>
<evidence type="ECO:0000313" key="5">
    <source>
        <dbReference type="EMBL" id="KAF5843214.1"/>
    </source>
</evidence>
<dbReference type="InterPro" id="IPR035897">
    <property type="entry name" value="Toll_tir_struct_dom_sf"/>
</dbReference>
<feature type="compositionally biased region" description="Polar residues" evidence="2">
    <location>
        <begin position="425"/>
        <end position="436"/>
    </location>
</feature>
<keyword evidence="1" id="KW-0175">Coiled coil</keyword>
<dbReference type="InterPro" id="IPR000157">
    <property type="entry name" value="TIR_dom"/>
</dbReference>
<reference evidence="5" key="1">
    <citation type="submission" date="2017-08" db="EMBL/GenBank/DDBJ databases">
        <authorList>
            <person name="Polle J.E."/>
            <person name="Barry K."/>
            <person name="Cushman J."/>
            <person name="Schmutz J."/>
            <person name="Tran D."/>
            <person name="Hathwaick L.T."/>
            <person name="Yim W.C."/>
            <person name="Jenkins J."/>
            <person name="Mckie-Krisberg Z.M."/>
            <person name="Prochnik S."/>
            <person name="Lindquist E."/>
            <person name="Dockter R.B."/>
            <person name="Adam C."/>
            <person name="Molina H."/>
            <person name="Bunkerborg J."/>
            <person name="Jin E."/>
            <person name="Buchheim M."/>
            <person name="Magnuson J."/>
        </authorList>
    </citation>
    <scope>NUCLEOTIDE SEQUENCE</scope>
    <source>
        <strain evidence="5">CCAP 19/18</strain>
    </source>
</reference>
<comment type="caution">
    <text evidence="5">The sequence shown here is derived from an EMBL/GenBank/DDBJ whole genome shotgun (WGS) entry which is preliminary data.</text>
</comment>
<protein>
    <recommendedName>
        <fullName evidence="4">TIR domain-containing protein</fullName>
    </recommendedName>
</protein>
<feature type="region of interest" description="Disordered" evidence="2">
    <location>
        <begin position="425"/>
        <end position="477"/>
    </location>
</feature>
<dbReference type="Pfam" id="PF13676">
    <property type="entry name" value="TIR_2"/>
    <property type="match status" value="1"/>
</dbReference>
<dbReference type="Proteomes" id="UP000815325">
    <property type="component" value="Unassembled WGS sequence"/>
</dbReference>
<accession>A0ABQ7H8P4</accession>
<sequence length="477" mass="51923">MCACAALFNLLVLRGISTFLDFEYQEELQLETGLSDLVASCRNFVFVLTDNVLSSKWCLRELEAAVDNRVNIILIVKEGSRWKDEDGRKSSPFPGPNVIAELPEKIKPVFTRKAIHHSDEYYSSFIDMLMKKVTANKPLPPGEPTGANGTHCTQQQHTVPAPPPQTQQPWSALPLHAQQHTATSSALPLHAQQHPSAGTQPSFPSSLPLGGLASPSIGAPGSQVFHPGILPPNVAPHVATATGGLYGGGVAIDGGNSALFTQLAQLHRSLDVRHDMAAMVAELSRMRQEQQQQMQQLRADMMAELREVRTDVLAELREVRRSRQAAADANGRIIEAQDGMQRTLLGLQSRLASSLTVQPPPMLPHTFPSVSYPGYTPYPPTVSQPFPHTMPSMPLQPASSLPAMQELDMGRNGGQASLVDLEGQWETSGPTEYSSKQQQQQRQQQPFLRRVGAGTLPPLVQGEGFARTRGSAGQRRA</sequence>
<proteinExistence type="predicted"/>